<evidence type="ECO:0000256" key="1">
    <source>
        <dbReference type="ARBA" id="ARBA00023015"/>
    </source>
</evidence>
<feature type="domain" description="HTH araC/xylS-type" evidence="4">
    <location>
        <begin position="156"/>
        <end position="263"/>
    </location>
</feature>
<proteinExistence type="predicted"/>
<dbReference type="InterPro" id="IPR009057">
    <property type="entry name" value="Homeodomain-like_sf"/>
</dbReference>
<dbReference type="Gene3D" id="1.10.10.60">
    <property type="entry name" value="Homeodomain-like"/>
    <property type="match status" value="1"/>
</dbReference>
<dbReference type="SUPFAM" id="SSF46689">
    <property type="entry name" value="Homeodomain-like"/>
    <property type="match status" value="1"/>
</dbReference>
<gene>
    <name evidence="5" type="ORF">O4U47_19715</name>
</gene>
<name>A0ABT4TQ10_9ACTN</name>
<organism evidence="5 6">
    <name type="scientific">Nocardiopsis suaedae</name>
    <dbReference type="NCBI Taxonomy" id="3018444"/>
    <lineage>
        <taxon>Bacteria</taxon>
        <taxon>Bacillati</taxon>
        <taxon>Actinomycetota</taxon>
        <taxon>Actinomycetes</taxon>
        <taxon>Streptosporangiales</taxon>
        <taxon>Nocardiopsidaceae</taxon>
        <taxon>Nocardiopsis</taxon>
    </lineage>
</organism>
<dbReference type="PANTHER" id="PTHR46796:SF15">
    <property type="entry name" value="BLL1074 PROTEIN"/>
    <property type="match status" value="1"/>
</dbReference>
<reference evidence="5" key="1">
    <citation type="submission" date="2023-01" db="EMBL/GenBank/DDBJ databases">
        <title>Draft genome sequence of Nocardiopsis sp. LSu2-4 isolated from halophytes.</title>
        <authorList>
            <person name="Duangmal K."/>
            <person name="Chantavorakit T."/>
        </authorList>
    </citation>
    <scope>NUCLEOTIDE SEQUENCE</scope>
    <source>
        <strain evidence="5">LSu2-4</strain>
    </source>
</reference>
<dbReference type="RefSeq" id="WP_270679382.1">
    <property type="nucleotide sequence ID" value="NZ_JAQFWP010000040.1"/>
</dbReference>
<keyword evidence="3" id="KW-0804">Transcription</keyword>
<sequence length="278" mass="29712">MEEFRTARPHPALEGMVAPYIGYARQDPGGAPPVHLGLPSGAVTVALSLGEPMDLLGGPGAEQGPVRLRAVVGGLHMRPVLLGRGPERGVQLAVHPLAVRALLGVGAADLSGTTVDAGDLPVPWARLLPERLSRARAWAEVFAEVDRALLWGLERRRPRGAVPGELARAWRLLCADGAVRVGRVADSVGWSRRHLAQRMGAEVGVSPKQAARLARFERSSRALRARPPVLAAVAAECGFTDQAHMTNEWRELAGCTPAQWMRDELPFLQDLPVPAGPS</sequence>
<accession>A0ABT4TQ10</accession>
<dbReference type="InterPro" id="IPR050204">
    <property type="entry name" value="AraC_XylS_family_regulators"/>
</dbReference>
<evidence type="ECO:0000256" key="2">
    <source>
        <dbReference type="ARBA" id="ARBA00023125"/>
    </source>
</evidence>
<protein>
    <submittedName>
        <fullName evidence="5">AraC family transcriptional regulator</fullName>
    </submittedName>
</protein>
<dbReference type="Pfam" id="PF12833">
    <property type="entry name" value="HTH_18"/>
    <property type="match status" value="1"/>
</dbReference>
<dbReference type="Proteomes" id="UP001165685">
    <property type="component" value="Unassembled WGS sequence"/>
</dbReference>
<dbReference type="EMBL" id="JAQFWP010000040">
    <property type="protein sequence ID" value="MDA2806746.1"/>
    <property type="molecule type" value="Genomic_DNA"/>
</dbReference>
<evidence type="ECO:0000259" key="4">
    <source>
        <dbReference type="PROSITE" id="PS01124"/>
    </source>
</evidence>
<comment type="caution">
    <text evidence="5">The sequence shown here is derived from an EMBL/GenBank/DDBJ whole genome shotgun (WGS) entry which is preliminary data.</text>
</comment>
<keyword evidence="2" id="KW-0238">DNA-binding</keyword>
<dbReference type="PROSITE" id="PS01124">
    <property type="entry name" value="HTH_ARAC_FAMILY_2"/>
    <property type="match status" value="1"/>
</dbReference>
<evidence type="ECO:0000256" key="3">
    <source>
        <dbReference type="ARBA" id="ARBA00023163"/>
    </source>
</evidence>
<dbReference type="PANTHER" id="PTHR46796">
    <property type="entry name" value="HTH-TYPE TRANSCRIPTIONAL ACTIVATOR RHAS-RELATED"/>
    <property type="match status" value="1"/>
</dbReference>
<keyword evidence="6" id="KW-1185">Reference proteome</keyword>
<dbReference type="SMART" id="SM00342">
    <property type="entry name" value="HTH_ARAC"/>
    <property type="match status" value="1"/>
</dbReference>
<evidence type="ECO:0000313" key="6">
    <source>
        <dbReference type="Proteomes" id="UP001165685"/>
    </source>
</evidence>
<dbReference type="InterPro" id="IPR018060">
    <property type="entry name" value="HTH_AraC"/>
</dbReference>
<evidence type="ECO:0000313" key="5">
    <source>
        <dbReference type="EMBL" id="MDA2806746.1"/>
    </source>
</evidence>
<keyword evidence="1" id="KW-0805">Transcription regulation</keyword>